<organism evidence="2 3">
    <name type="scientific">Streptomyces uncialis</name>
    <dbReference type="NCBI Taxonomy" id="1048205"/>
    <lineage>
        <taxon>Bacteria</taxon>
        <taxon>Bacillati</taxon>
        <taxon>Actinomycetota</taxon>
        <taxon>Actinomycetes</taxon>
        <taxon>Kitasatosporales</taxon>
        <taxon>Streptomycetaceae</taxon>
        <taxon>Streptomyces</taxon>
    </lineage>
</organism>
<dbReference type="PROSITE" id="PS51186">
    <property type="entry name" value="GNAT"/>
    <property type="match status" value="1"/>
</dbReference>
<dbReference type="GO" id="GO:0005737">
    <property type="term" value="C:cytoplasm"/>
    <property type="evidence" value="ECO:0007669"/>
    <property type="project" value="TreeGrafter"/>
</dbReference>
<dbReference type="InterPro" id="IPR016181">
    <property type="entry name" value="Acyl_CoA_acyltransferase"/>
</dbReference>
<evidence type="ECO:0000313" key="2">
    <source>
        <dbReference type="EMBL" id="OKH92627.1"/>
    </source>
</evidence>
<dbReference type="GO" id="GO:0008999">
    <property type="term" value="F:protein-N-terminal-alanine acetyltransferase activity"/>
    <property type="evidence" value="ECO:0007669"/>
    <property type="project" value="TreeGrafter"/>
</dbReference>
<comment type="caution">
    <text evidence="2">The sequence shown here is derived from an EMBL/GenBank/DDBJ whole genome shotgun (WGS) entry which is preliminary data.</text>
</comment>
<evidence type="ECO:0000313" key="3">
    <source>
        <dbReference type="Proteomes" id="UP000186455"/>
    </source>
</evidence>
<evidence type="ECO:0000259" key="1">
    <source>
        <dbReference type="PROSITE" id="PS51186"/>
    </source>
</evidence>
<dbReference type="Gene3D" id="3.40.630.30">
    <property type="match status" value="1"/>
</dbReference>
<dbReference type="Pfam" id="PF13302">
    <property type="entry name" value="Acetyltransf_3"/>
    <property type="match status" value="1"/>
</dbReference>
<dbReference type="Proteomes" id="UP000186455">
    <property type="component" value="Unassembled WGS sequence"/>
</dbReference>
<accession>A0A1Q4V443</accession>
<dbReference type="EMBL" id="LFBV01000006">
    <property type="protein sequence ID" value="OKH92627.1"/>
    <property type="molecule type" value="Genomic_DNA"/>
</dbReference>
<sequence>MPTLVNDVVAAGTLARVPQPSMEVEGGLVARPWADHDASAVFTAFQDPTLHQWHVRSADTPDEVLRWIAGWRAAWAGERDAQWAVADAHSDELVGRVALRSIELGDGVAEVAYWTVPSARGRGVAPRAVRALSRWAFGIGFHRLELMHAIGNDASCRVAAKSGFVEEGTKRSAALHQDGWYDMHLHARVAGDPV</sequence>
<dbReference type="InterPro" id="IPR051908">
    <property type="entry name" value="Ribosomal_N-acetyltransferase"/>
</dbReference>
<dbReference type="RefSeq" id="WP_073792239.1">
    <property type="nucleotide sequence ID" value="NZ_LFBV01000006.1"/>
</dbReference>
<dbReference type="PANTHER" id="PTHR43441">
    <property type="entry name" value="RIBOSOMAL-PROTEIN-SERINE ACETYLTRANSFERASE"/>
    <property type="match status" value="1"/>
</dbReference>
<dbReference type="InterPro" id="IPR000182">
    <property type="entry name" value="GNAT_dom"/>
</dbReference>
<proteinExistence type="predicted"/>
<reference evidence="2 3" key="1">
    <citation type="submission" date="2015-06" db="EMBL/GenBank/DDBJ databases">
        <title>Cloning and characterization of the uncialamcin biosynthetic gene cluster.</title>
        <authorList>
            <person name="Yan X."/>
            <person name="Huang T."/>
            <person name="Ge H."/>
            <person name="Shen B."/>
        </authorList>
    </citation>
    <scope>NUCLEOTIDE SEQUENCE [LARGE SCALE GENOMIC DNA]</scope>
    <source>
        <strain evidence="2 3">DCA2648</strain>
    </source>
</reference>
<gene>
    <name evidence="2" type="ORF">AB852_23625</name>
</gene>
<dbReference type="STRING" id="1048205.AB852_23625"/>
<dbReference type="CDD" id="cd04301">
    <property type="entry name" value="NAT_SF"/>
    <property type="match status" value="1"/>
</dbReference>
<keyword evidence="2" id="KW-0808">Transferase</keyword>
<dbReference type="PANTHER" id="PTHR43441:SF10">
    <property type="entry name" value="ACETYLTRANSFERASE"/>
    <property type="match status" value="1"/>
</dbReference>
<keyword evidence="3" id="KW-1185">Reference proteome</keyword>
<name>A0A1Q4V443_9ACTN</name>
<protein>
    <submittedName>
        <fullName evidence="2">Acetyltransferase</fullName>
    </submittedName>
</protein>
<dbReference type="SUPFAM" id="SSF55729">
    <property type="entry name" value="Acyl-CoA N-acyltransferases (Nat)"/>
    <property type="match status" value="1"/>
</dbReference>
<dbReference type="GO" id="GO:1990189">
    <property type="term" value="F:protein N-terminal-serine acetyltransferase activity"/>
    <property type="evidence" value="ECO:0007669"/>
    <property type="project" value="TreeGrafter"/>
</dbReference>
<dbReference type="AlphaFoldDB" id="A0A1Q4V443"/>
<feature type="domain" description="N-acetyltransferase" evidence="1">
    <location>
        <begin position="28"/>
        <end position="188"/>
    </location>
</feature>